<evidence type="ECO:0000256" key="11">
    <source>
        <dbReference type="ARBA" id="ARBA00022975"/>
    </source>
</evidence>
<dbReference type="InterPro" id="IPR001048">
    <property type="entry name" value="Asp/Glu/Uridylate_kinase"/>
</dbReference>
<dbReference type="UniPathway" id="UPA00159">
    <property type="reaction ID" value="UER00275"/>
</dbReference>
<comment type="subcellular location">
    <subcellularLocation>
        <location evidence="1">Cytoplasm</location>
    </subcellularLocation>
</comment>
<evidence type="ECO:0000256" key="10">
    <source>
        <dbReference type="ARBA" id="ARBA00022840"/>
    </source>
</evidence>
<accession>A0A832XJR7</accession>
<evidence type="ECO:0000259" key="14">
    <source>
        <dbReference type="Pfam" id="PF00696"/>
    </source>
</evidence>
<comment type="pathway">
    <text evidence="2">Pyrimidine metabolism; CTP biosynthesis via de novo pathway; UDP from UMP (UMPK route): step 1/1.</text>
</comment>
<dbReference type="GO" id="GO:0005737">
    <property type="term" value="C:cytoplasm"/>
    <property type="evidence" value="ECO:0007669"/>
    <property type="project" value="UniProtKB-SubCell"/>
</dbReference>
<evidence type="ECO:0000256" key="9">
    <source>
        <dbReference type="ARBA" id="ARBA00022777"/>
    </source>
</evidence>
<gene>
    <name evidence="15" type="primary">pyrH</name>
    <name evidence="15" type="ORF">H1016_05545</name>
</gene>
<dbReference type="GO" id="GO:0006225">
    <property type="term" value="P:UDP biosynthetic process"/>
    <property type="evidence" value="ECO:0007669"/>
    <property type="project" value="TreeGrafter"/>
</dbReference>
<keyword evidence="7" id="KW-0808">Transferase</keyword>
<proteinExistence type="inferred from homology"/>
<dbReference type="Proteomes" id="UP000646946">
    <property type="component" value="Unassembled WGS sequence"/>
</dbReference>
<keyword evidence="8" id="KW-0547">Nucleotide-binding</keyword>
<dbReference type="AlphaFoldDB" id="A0A832XJR7"/>
<dbReference type="Pfam" id="PF00696">
    <property type="entry name" value="AA_kinase"/>
    <property type="match status" value="1"/>
</dbReference>
<keyword evidence="16" id="KW-1185">Reference proteome</keyword>
<comment type="catalytic activity">
    <reaction evidence="13">
        <text>UMP + ATP = UDP + ADP</text>
        <dbReference type="Rhea" id="RHEA:24400"/>
        <dbReference type="ChEBI" id="CHEBI:30616"/>
        <dbReference type="ChEBI" id="CHEBI:57865"/>
        <dbReference type="ChEBI" id="CHEBI:58223"/>
        <dbReference type="ChEBI" id="CHEBI:456216"/>
        <dbReference type="EC" id="2.7.4.22"/>
    </reaction>
</comment>
<evidence type="ECO:0000256" key="2">
    <source>
        <dbReference type="ARBA" id="ARBA00004791"/>
    </source>
</evidence>
<protein>
    <recommendedName>
        <fullName evidence="5">Uridylate kinase</fullName>
        <ecNumber evidence="4">2.7.4.22</ecNumber>
    </recommendedName>
    <alternativeName>
        <fullName evidence="12">Uridine monophosphate kinase</fullName>
    </alternativeName>
</protein>
<dbReference type="PANTHER" id="PTHR42833">
    <property type="entry name" value="URIDYLATE KINASE"/>
    <property type="match status" value="1"/>
</dbReference>
<evidence type="ECO:0000313" key="15">
    <source>
        <dbReference type="EMBL" id="HIK00967.1"/>
    </source>
</evidence>
<keyword evidence="11" id="KW-0665">Pyrimidine biosynthesis</keyword>
<sequence length="227" mass="25536">MKIVLKIGGSILMPNEVDVNFIKKLATKLTQWIKKHEIAVVIGGGALSREFDKIGRRITKDEDFLDLLGIYASRLNAALLIAALENSACPVIPRSEVEFLDLVLKYQQKVIVCGGFRPGQRTDAVAVEIAKVWNADFVIKGTNVDYVYDKDPKKNKNAKPIKEMSFDDLQKYADQTHKANQSTIMDLKSAEMIANEHIRVAVLNGKNLENIEKFLNRQEFKGTRIGF</sequence>
<dbReference type="PIRSF" id="PIRSF005650">
    <property type="entry name" value="Uridylate_kin"/>
    <property type="match status" value="1"/>
</dbReference>
<reference evidence="15 16" key="1">
    <citation type="journal article" name="Nat. Commun.">
        <title>Undinarchaeota illuminate DPANN phylogeny and the impact of gene transfer on archaeal evolution.</title>
        <authorList>
            <person name="Dombrowski N."/>
            <person name="Williams T.A."/>
            <person name="Sun J."/>
            <person name="Woodcroft B.J."/>
            <person name="Lee J.H."/>
            <person name="Minh B.Q."/>
            <person name="Rinke C."/>
            <person name="Spang A."/>
        </authorList>
    </citation>
    <scope>NUCLEOTIDE SEQUENCE [LARGE SCALE GENOMIC DNA]</scope>
    <source>
        <strain evidence="15">MAG_bin1129</strain>
    </source>
</reference>
<evidence type="ECO:0000256" key="4">
    <source>
        <dbReference type="ARBA" id="ARBA00012899"/>
    </source>
</evidence>
<dbReference type="GO" id="GO:0044210">
    <property type="term" value="P:'de novo' CTP biosynthetic process"/>
    <property type="evidence" value="ECO:0007669"/>
    <property type="project" value="UniProtKB-UniPathway"/>
</dbReference>
<feature type="domain" description="Aspartate/glutamate/uridylate kinase" evidence="14">
    <location>
        <begin position="1"/>
        <end position="204"/>
    </location>
</feature>
<evidence type="ECO:0000256" key="5">
    <source>
        <dbReference type="ARBA" id="ARBA00016403"/>
    </source>
</evidence>
<evidence type="ECO:0000256" key="8">
    <source>
        <dbReference type="ARBA" id="ARBA00022741"/>
    </source>
</evidence>
<evidence type="ECO:0000256" key="12">
    <source>
        <dbReference type="ARBA" id="ARBA00032092"/>
    </source>
</evidence>
<comment type="caution">
    <text evidence="15">The sequence shown here is derived from an EMBL/GenBank/DDBJ whole genome shotgun (WGS) entry which is preliminary data.</text>
</comment>
<dbReference type="GO" id="GO:0005524">
    <property type="term" value="F:ATP binding"/>
    <property type="evidence" value="ECO:0007669"/>
    <property type="project" value="UniProtKB-KW"/>
</dbReference>
<organism evidence="15 16">
    <name type="scientific">Candidatus Naiadarchaeum limnaeum</name>
    <dbReference type="NCBI Taxonomy" id="2756139"/>
    <lineage>
        <taxon>Archaea</taxon>
        <taxon>Candidatus Undinarchaeota</taxon>
        <taxon>Candidatus Undinarchaeia</taxon>
        <taxon>Candidatus Naiadarchaeales</taxon>
        <taxon>Candidatus Naiadarchaeaceae</taxon>
        <taxon>Candidatus Naiadarchaeum</taxon>
    </lineage>
</organism>
<dbReference type="InterPro" id="IPR036393">
    <property type="entry name" value="AceGlu_kinase-like_sf"/>
</dbReference>
<dbReference type="EMBL" id="DVAB01000050">
    <property type="protein sequence ID" value="HIK00967.1"/>
    <property type="molecule type" value="Genomic_DNA"/>
</dbReference>
<name>A0A832XJR7_9ARCH</name>
<dbReference type="GO" id="GO:0033862">
    <property type="term" value="F:UMP kinase activity"/>
    <property type="evidence" value="ECO:0007669"/>
    <property type="project" value="UniProtKB-EC"/>
</dbReference>
<dbReference type="InterPro" id="IPR011818">
    <property type="entry name" value="Uridylate_kinase_arch/spir"/>
</dbReference>
<dbReference type="SUPFAM" id="SSF53633">
    <property type="entry name" value="Carbamate kinase-like"/>
    <property type="match status" value="1"/>
</dbReference>
<keyword evidence="6" id="KW-0963">Cytoplasm</keyword>
<evidence type="ECO:0000256" key="13">
    <source>
        <dbReference type="ARBA" id="ARBA00047767"/>
    </source>
</evidence>
<evidence type="ECO:0000256" key="1">
    <source>
        <dbReference type="ARBA" id="ARBA00004496"/>
    </source>
</evidence>
<dbReference type="EC" id="2.7.4.22" evidence="4"/>
<keyword evidence="10" id="KW-0067">ATP-binding</keyword>
<dbReference type="InterPro" id="IPR011817">
    <property type="entry name" value="Uridylate_kinase"/>
</dbReference>
<evidence type="ECO:0000256" key="7">
    <source>
        <dbReference type="ARBA" id="ARBA00022679"/>
    </source>
</evidence>
<evidence type="ECO:0000256" key="3">
    <source>
        <dbReference type="ARBA" id="ARBA00007614"/>
    </source>
</evidence>
<dbReference type="NCBIfam" id="TIGR02076">
    <property type="entry name" value="pyrH_arch"/>
    <property type="match status" value="1"/>
</dbReference>
<comment type="similarity">
    <text evidence="3">Belongs to the UMP kinase family.</text>
</comment>
<keyword evidence="9 15" id="KW-0418">Kinase</keyword>
<dbReference type="Gene3D" id="3.40.1160.10">
    <property type="entry name" value="Acetylglutamate kinase-like"/>
    <property type="match status" value="1"/>
</dbReference>
<evidence type="ECO:0000313" key="16">
    <source>
        <dbReference type="Proteomes" id="UP000646946"/>
    </source>
</evidence>
<dbReference type="PANTHER" id="PTHR42833:SF4">
    <property type="entry name" value="URIDYLATE KINASE PUMPKIN, CHLOROPLASTIC"/>
    <property type="match status" value="1"/>
</dbReference>
<evidence type="ECO:0000256" key="6">
    <source>
        <dbReference type="ARBA" id="ARBA00022490"/>
    </source>
</evidence>